<name>A0A2H0RCQ0_9BACT</name>
<comment type="caution">
    <text evidence="2">The sequence shown here is derived from an EMBL/GenBank/DDBJ whole genome shotgun (WGS) entry which is preliminary data.</text>
</comment>
<evidence type="ECO:0000313" key="3">
    <source>
        <dbReference type="Proteomes" id="UP000231602"/>
    </source>
</evidence>
<protein>
    <recommendedName>
        <fullName evidence="4">Small-conductance mechanosensitive ion channel</fullName>
    </recommendedName>
</protein>
<organism evidence="2 3">
    <name type="scientific">Candidatus Wolfebacteria bacterium CG10_big_fil_rev_8_21_14_0_10_31_9</name>
    <dbReference type="NCBI Taxonomy" id="1975070"/>
    <lineage>
        <taxon>Bacteria</taxon>
        <taxon>Candidatus Wolfeibacteriota</taxon>
    </lineage>
</organism>
<feature type="transmembrane region" description="Helical" evidence="1">
    <location>
        <begin position="158"/>
        <end position="178"/>
    </location>
</feature>
<evidence type="ECO:0000256" key="1">
    <source>
        <dbReference type="SAM" id="Phobius"/>
    </source>
</evidence>
<keyword evidence="1" id="KW-1133">Transmembrane helix</keyword>
<accession>A0A2H0RCQ0</accession>
<dbReference type="Pfam" id="PF05552">
    <property type="entry name" value="MS_channel_1st_1"/>
    <property type="match status" value="2"/>
</dbReference>
<keyword evidence="1" id="KW-0812">Transmembrane</keyword>
<feature type="transmembrane region" description="Helical" evidence="1">
    <location>
        <begin position="116"/>
        <end position="137"/>
    </location>
</feature>
<keyword evidence="1" id="KW-0472">Membrane</keyword>
<feature type="transmembrane region" description="Helical" evidence="1">
    <location>
        <begin position="32"/>
        <end position="53"/>
    </location>
</feature>
<dbReference type="Gene3D" id="1.10.287.1260">
    <property type="match status" value="2"/>
</dbReference>
<proteinExistence type="predicted"/>
<sequence length="227" mass="24693">MFIQSMTSTLFGALIGVWYGVASFIPKFIGAIIVLIIGLIVAAVFESVIEQVIRSIKLDSLLKKIGVATYVERGGIKMDSGKFLGKLVYWFFVIVFILAVANILGLEVFSDFLKQVLFYVPNIVVMALILVTTFVVANFLKKTTSASVMSAKLGASNFLGTFVWWVVIIFGLVTALMQVGVNVYILQTIITGVVAMLALAGGLSFGLAGKDYASRLIERLKEITESK</sequence>
<gene>
    <name evidence="2" type="ORF">COV23_00625</name>
</gene>
<reference evidence="2 3" key="1">
    <citation type="submission" date="2017-09" db="EMBL/GenBank/DDBJ databases">
        <title>Depth-based differentiation of microbial function through sediment-hosted aquifers and enrichment of novel symbionts in the deep terrestrial subsurface.</title>
        <authorList>
            <person name="Probst A.J."/>
            <person name="Ladd B."/>
            <person name="Jarett J.K."/>
            <person name="Geller-Mcgrath D.E."/>
            <person name="Sieber C.M."/>
            <person name="Emerson J.B."/>
            <person name="Anantharaman K."/>
            <person name="Thomas B.C."/>
            <person name="Malmstrom R."/>
            <person name="Stieglmeier M."/>
            <person name="Klingl A."/>
            <person name="Woyke T."/>
            <person name="Ryan C.M."/>
            <person name="Banfield J.F."/>
        </authorList>
    </citation>
    <scope>NUCLEOTIDE SEQUENCE [LARGE SCALE GENOMIC DNA]</scope>
    <source>
        <strain evidence="2">CG10_big_fil_rev_8_21_14_0_10_31_9</strain>
    </source>
</reference>
<dbReference type="Proteomes" id="UP000231602">
    <property type="component" value="Unassembled WGS sequence"/>
</dbReference>
<dbReference type="InterPro" id="IPR008910">
    <property type="entry name" value="MSC_TM_helix"/>
</dbReference>
<feature type="transmembrane region" description="Helical" evidence="1">
    <location>
        <begin position="87"/>
        <end position="104"/>
    </location>
</feature>
<evidence type="ECO:0008006" key="4">
    <source>
        <dbReference type="Google" id="ProtNLM"/>
    </source>
</evidence>
<dbReference type="EMBL" id="PCXV01000011">
    <property type="protein sequence ID" value="PIR44288.1"/>
    <property type="molecule type" value="Genomic_DNA"/>
</dbReference>
<evidence type="ECO:0000313" key="2">
    <source>
        <dbReference type="EMBL" id="PIR44288.1"/>
    </source>
</evidence>
<feature type="transmembrane region" description="Helical" evidence="1">
    <location>
        <begin position="184"/>
        <end position="209"/>
    </location>
</feature>
<dbReference type="AlphaFoldDB" id="A0A2H0RCQ0"/>